<evidence type="ECO:0000256" key="3">
    <source>
        <dbReference type="ARBA" id="ARBA00023134"/>
    </source>
</evidence>
<keyword evidence="5" id="KW-1185">Reference proteome</keyword>
<dbReference type="SMART" id="SM00175">
    <property type="entry name" value="RAB"/>
    <property type="match status" value="1"/>
</dbReference>
<dbReference type="SMART" id="SM00176">
    <property type="entry name" value="RAN"/>
    <property type="match status" value="1"/>
</dbReference>
<proteinExistence type="inferred from homology"/>
<dbReference type="EMBL" id="CAJJDM010000045">
    <property type="protein sequence ID" value="CAD8070389.1"/>
    <property type="molecule type" value="Genomic_DNA"/>
</dbReference>
<dbReference type="PANTHER" id="PTHR47979">
    <property type="entry name" value="DRAB11-RELATED"/>
    <property type="match status" value="1"/>
</dbReference>
<dbReference type="OMA" id="DICILAC"/>
<keyword evidence="3" id="KW-0342">GTP-binding</keyword>
<dbReference type="GO" id="GO:0003924">
    <property type="term" value="F:GTPase activity"/>
    <property type="evidence" value="ECO:0007669"/>
    <property type="project" value="InterPro"/>
</dbReference>
<dbReference type="PROSITE" id="PS51419">
    <property type="entry name" value="RAB"/>
    <property type="match status" value="1"/>
</dbReference>
<dbReference type="Proteomes" id="UP000688137">
    <property type="component" value="Unassembled WGS sequence"/>
</dbReference>
<comment type="similarity">
    <text evidence="1">Belongs to the small GTPase superfamily. Rab family.</text>
</comment>
<dbReference type="GO" id="GO:0005525">
    <property type="term" value="F:GTP binding"/>
    <property type="evidence" value="ECO:0007669"/>
    <property type="project" value="UniProtKB-KW"/>
</dbReference>
<comment type="caution">
    <text evidence="4">The sequence shown here is derived from an EMBL/GenBank/DDBJ whole genome shotgun (WGS) entry which is preliminary data.</text>
</comment>
<dbReference type="InterPro" id="IPR001806">
    <property type="entry name" value="Small_GTPase"/>
</dbReference>
<evidence type="ECO:0000256" key="2">
    <source>
        <dbReference type="ARBA" id="ARBA00022741"/>
    </source>
</evidence>
<dbReference type="FunFam" id="3.40.50.300:FF:001072">
    <property type="entry name" value="Rab family GTPase"/>
    <property type="match status" value="1"/>
</dbReference>
<dbReference type="SMART" id="SM00173">
    <property type="entry name" value="RAS"/>
    <property type="match status" value="1"/>
</dbReference>
<reference evidence="4" key="1">
    <citation type="submission" date="2021-01" db="EMBL/GenBank/DDBJ databases">
        <authorList>
            <consortium name="Genoscope - CEA"/>
            <person name="William W."/>
        </authorList>
    </citation>
    <scope>NUCLEOTIDE SEQUENCE</scope>
</reference>
<keyword evidence="2" id="KW-0547">Nucleotide-binding</keyword>
<dbReference type="NCBIfam" id="TIGR00231">
    <property type="entry name" value="small_GTP"/>
    <property type="match status" value="1"/>
</dbReference>
<dbReference type="PROSITE" id="PS51421">
    <property type="entry name" value="RAS"/>
    <property type="match status" value="1"/>
</dbReference>
<organism evidence="4 5">
    <name type="scientific">Paramecium primaurelia</name>
    <dbReference type="NCBI Taxonomy" id="5886"/>
    <lineage>
        <taxon>Eukaryota</taxon>
        <taxon>Sar</taxon>
        <taxon>Alveolata</taxon>
        <taxon>Ciliophora</taxon>
        <taxon>Intramacronucleata</taxon>
        <taxon>Oligohymenophorea</taxon>
        <taxon>Peniculida</taxon>
        <taxon>Parameciidae</taxon>
        <taxon>Paramecium</taxon>
    </lineage>
</organism>
<name>A0A8S1LTF3_PARPR</name>
<evidence type="ECO:0000256" key="1">
    <source>
        <dbReference type="ARBA" id="ARBA00006270"/>
    </source>
</evidence>
<dbReference type="InterPro" id="IPR050209">
    <property type="entry name" value="Rab_GTPases_membrane_traffic"/>
</dbReference>
<evidence type="ECO:0000313" key="5">
    <source>
        <dbReference type="Proteomes" id="UP000688137"/>
    </source>
</evidence>
<dbReference type="PROSITE" id="PS51417">
    <property type="entry name" value="ARF"/>
    <property type="match status" value="1"/>
</dbReference>
<dbReference type="CDD" id="cd00154">
    <property type="entry name" value="Rab"/>
    <property type="match status" value="1"/>
</dbReference>
<dbReference type="Pfam" id="PF00071">
    <property type="entry name" value="Ras"/>
    <property type="match status" value="1"/>
</dbReference>
<dbReference type="SMART" id="SM00174">
    <property type="entry name" value="RHO"/>
    <property type="match status" value="1"/>
</dbReference>
<sequence>MEMDKEPYDYIFKIIIIGNGSCGKTSILYHYLNGKQPKNVAQTVGVEFSSKMIQIKGKSIKLQLWDTAGQERYRSIARTYYRGALGAICVFDVTNAESFQNMQQWIKDARDFARPDICILACGNKIDLIEQRRITESQVQKLVKEYSIDSYFETSAVTGEQIENMFMTLSGKLVQRIDNGLIEKNDLKPILLATHSSKEEAKEQTCSC</sequence>
<dbReference type="SMART" id="SM00177">
    <property type="entry name" value="ARF"/>
    <property type="match status" value="1"/>
</dbReference>
<dbReference type="PROSITE" id="PS51420">
    <property type="entry name" value="RHO"/>
    <property type="match status" value="1"/>
</dbReference>
<evidence type="ECO:0000313" key="4">
    <source>
        <dbReference type="EMBL" id="CAD8070389.1"/>
    </source>
</evidence>
<accession>A0A8S1LTF3</accession>
<dbReference type="InterPro" id="IPR005225">
    <property type="entry name" value="Small_GTP-bd"/>
</dbReference>
<gene>
    <name evidence="4" type="ORF">PPRIM_AZ9-3.1.T0450203</name>
</gene>
<protein>
    <submittedName>
        <fullName evidence="4">Uncharacterized protein</fullName>
    </submittedName>
</protein>
<dbReference type="AlphaFoldDB" id="A0A8S1LTF3"/>